<name>A0A9P6KEU3_9FUNG</name>
<dbReference type="SUPFAM" id="SSF57552">
    <property type="entry name" value="Blood coagulation inhibitor (disintegrin)"/>
    <property type="match status" value="1"/>
</dbReference>
<feature type="domain" description="Peptidase M12B" evidence="8">
    <location>
        <begin position="223"/>
        <end position="338"/>
    </location>
</feature>
<evidence type="ECO:0000256" key="1">
    <source>
        <dbReference type="ARBA" id="ARBA00023157"/>
    </source>
</evidence>
<keyword evidence="10" id="KW-1185">Reference proteome</keyword>
<dbReference type="InterPro" id="IPR036436">
    <property type="entry name" value="Disintegrin_dom_sf"/>
</dbReference>
<dbReference type="InterPro" id="IPR001762">
    <property type="entry name" value="Disintegrin_dom"/>
</dbReference>
<dbReference type="OrthoDB" id="5951731at2759"/>
<comment type="caution">
    <text evidence="4">Lacks conserved residue(s) required for the propagation of feature annotation.</text>
</comment>
<evidence type="ECO:0000259" key="8">
    <source>
        <dbReference type="PROSITE" id="PS50215"/>
    </source>
</evidence>
<reference evidence="9" key="1">
    <citation type="journal article" date="2020" name="Fungal Divers.">
        <title>Resolving the Mortierellaceae phylogeny through synthesis of multi-gene phylogenetics and phylogenomics.</title>
        <authorList>
            <person name="Vandepol N."/>
            <person name="Liber J."/>
            <person name="Desiro A."/>
            <person name="Na H."/>
            <person name="Kennedy M."/>
            <person name="Barry K."/>
            <person name="Grigoriev I.V."/>
            <person name="Miller A.N."/>
            <person name="O'Donnell K."/>
            <person name="Stajich J.E."/>
            <person name="Bonito G."/>
        </authorList>
    </citation>
    <scope>NUCLEOTIDE SEQUENCE</scope>
    <source>
        <strain evidence="9">KOD1015</strain>
    </source>
</reference>
<feature type="binding site" evidence="4">
    <location>
        <position position="268"/>
    </location>
    <ligand>
        <name>Zn(2+)</name>
        <dbReference type="ChEBI" id="CHEBI:29105"/>
        <note>catalytic</note>
    </ligand>
</feature>
<feature type="compositionally biased region" description="Polar residues" evidence="5">
    <location>
        <begin position="77"/>
        <end position="106"/>
    </location>
</feature>
<evidence type="ECO:0000256" key="3">
    <source>
        <dbReference type="ARBA" id="ARBA00074021"/>
    </source>
</evidence>
<comment type="function">
    <text evidence="2">Probable zinc protease.</text>
</comment>
<feature type="compositionally biased region" description="Basic and acidic residues" evidence="5">
    <location>
        <begin position="36"/>
        <end position="45"/>
    </location>
</feature>
<keyword evidence="6" id="KW-0812">Transmembrane</keyword>
<evidence type="ECO:0000313" key="10">
    <source>
        <dbReference type="Proteomes" id="UP000780801"/>
    </source>
</evidence>
<feature type="active site" evidence="4">
    <location>
        <position position="265"/>
    </location>
</feature>
<dbReference type="GO" id="GO:0006508">
    <property type="term" value="P:proteolysis"/>
    <property type="evidence" value="ECO:0007669"/>
    <property type="project" value="InterPro"/>
</dbReference>
<keyword evidence="4" id="KW-0862">Zinc</keyword>
<evidence type="ECO:0000256" key="6">
    <source>
        <dbReference type="SAM" id="Phobius"/>
    </source>
</evidence>
<keyword evidence="1" id="KW-1015">Disulfide bond</keyword>
<dbReference type="PROSITE" id="PS50214">
    <property type="entry name" value="DISINTEGRIN_2"/>
    <property type="match status" value="1"/>
</dbReference>
<feature type="domain" description="Disintegrin" evidence="7">
    <location>
        <begin position="349"/>
        <end position="439"/>
    </location>
</feature>
<dbReference type="InterPro" id="IPR001590">
    <property type="entry name" value="Peptidase_M12B"/>
</dbReference>
<keyword evidence="6" id="KW-1133">Transmembrane helix</keyword>
<keyword evidence="4" id="KW-0479">Metal-binding</keyword>
<dbReference type="PROSITE" id="PS50215">
    <property type="entry name" value="ADAM_MEPRO"/>
    <property type="match status" value="1"/>
</dbReference>
<evidence type="ECO:0000256" key="4">
    <source>
        <dbReference type="PROSITE-ProRule" id="PRU00276"/>
    </source>
</evidence>
<dbReference type="PANTHER" id="PTHR11905:SF159">
    <property type="entry name" value="ADAM METALLOPROTEASE"/>
    <property type="match status" value="1"/>
</dbReference>
<proteinExistence type="predicted"/>
<feature type="binding site" evidence="4">
    <location>
        <position position="274"/>
    </location>
    <ligand>
        <name>Zn(2+)</name>
        <dbReference type="ChEBI" id="CHEBI:29105"/>
        <note>catalytic</note>
    </ligand>
</feature>
<dbReference type="EMBL" id="JAABOA010001175">
    <property type="protein sequence ID" value="KAF9582117.1"/>
    <property type="molecule type" value="Genomic_DNA"/>
</dbReference>
<evidence type="ECO:0000256" key="2">
    <source>
        <dbReference type="ARBA" id="ARBA00056552"/>
    </source>
</evidence>
<protein>
    <recommendedName>
        <fullName evidence="3">Disintegrin and metalloproteinase domain-containing protein B</fullName>
    </recommendedName>
</protein>
<feature type="binding site" evidence="4">
    <location>
        <position position="264"/>
    </location>
    <ligand>
        <name>Zn(2+)</name>
        <dbReference type="ChEBI" id="CHEBI:29105"/>
        <note>catalytic</note>
    </ligand>
</feature>
<keyword evidence="6" id="KW-0472">Membrane</keyword>
<feature type="transmembrane region" description="Helical" evidence="6">
    <location>
        <begin position="536"/>
        <end position="560"/>
    </location>
</feature>
<dbReference type="Gene3D" id="4.10.70.10">
    <property type="entry name" value="Disintegrin domain"/>
    <property type="match status" value="1"/>
</dbReference>
<feature type="region of interest" description="Disordered" evidence="5">
    <location>
        <begin position="568"/>
        <end position="662"/>
    </location>
</feature>
<dbReference type="GO" id="GO:0046872">
    <property type="term" value="F:metal ion binding"/>
    <property type="evidence" value="ECO:0007669"/>
    <property type="project" value="UniProtKB-KW"/>
</dbReference>
<dbReference type="PANTHER" id="PTHR11905">
    <property type="entry name" value="ADAM A DISINTEGRIN AND METALLOPROTEASE DOMAIN"/>
    <property type="match status" value="1"/>
</dbReference>
<evidence type="ECO:0000259" key="7">
    <source>
        <dbReference type="PROSITE" id="PS50214"/>
    </source>
</evidence>
<dbReference type="Gene3D" id="3.40.390.10">
    <property type="entry name" value="Collagenase (Catalytic Domain)"/>
    <property type="match status" value="2"/>
</dbReference>
<feature type="compositionally biased region" description="Polar residues" evidence="5">
    <location>
        <begin position="583"/>
        <end position="615"/>
    </location>
</feature>
<comment type="caution">
    <text evidence="9">The sequence shown here is derived from an EMBL/GenBank/DDBJ whole genome shotgun (WGS) entry which is preliminary data.</text>
</comment>
<dbReference type="SMART" id="SM00050">
    <property type="entry name" value="DISIN"/>
    <property type="match status" value="1"/>
</dbReference>
<sequence length="662" mass="70617">MMVVQDDSSDLLLLQGAFEVNGEMYHITTRQHYHAQKRDLDHMPSTDDPSQPDLIIYRDSDLNTPTSPPSPDDISPAQTVCGTQSQANTQSKRSYSDSNPLSSASTAHLARRQLISNSTSSPNSIPPGCPTSRKVNYMGIAADCTYVRNYGGKANARRQILSDMNTASQIYESTFNVVLSIQTMTIMSMNCPSTPVNGTEWNQACSPLYDIGERLSDFSRWRGRTYNKDGAALCQMNAQAQGNQYSSGTGVSSVSTNEWLVVAHEIGHGFGAQHDCTASTCGTNSTCCALNSTVCDAKNKYIMNPSELTATTQFSPCTISTICKAISSSAGSCLKPATIQASQVDNGNNTLCGNGVLDPGEQCDCGTSDQCAKDNCCDGDTCRFKNNAVCDDLNDDCCNSCQFAPATQVCRSALSPSCDLPEMCSGLSAACPPDIRIPDLTSCSASGNVTGQCASGICTSRDLQCVQQERPGISKACKALPSSCELVCNDPNGSTSMCTRISGNYFVDGTPCGDSMDSVCRRGRCQPLESWAKRNMGLLIGVCVGGVALLSGLVVMIFCIRRRRRRHAMKSSGEKVKHEAQWAATTESRISQSIPRRTSQVGPMLQNPHSASVPGTTGHPLPVGPSPRLEPAVQASPSVPMGPAFNSTRPVHPLDVDPEAQA</sequence>
<gene>
    <name evidence="9" type="ORF">BGW38_000618</name>
</gene>
<dbReference type="GO" id="GO:0004222">
    <property type="term" value="F:metalloendopeptidase activity"/>
    <property type="evidence" value="ECO:0007669"/>
    <property type="project" value="InterPro"/>
</dbReference>
<organism evidence="9 10">
    <name type="scientific">Lunasporangiospora selenospora</name>
    <dbReference type="NCBI Taxonomy" id="979761"/>
    <lineage>
        <taxon>Eukaryota</taxon>
        <taxon>Fungi</taxon>
        <taxon>Fungi incertae sedis</taxon>
        <taxon>Mucoromycota</taxon>
        <taxon>Mortierellomycotina</taxon>
        <taxon>Mortierellomycetes</taxon>
        <taxon>Mortierellales</taxon>
        <taxon>Mortierellaceae</taxon>
        <taxon>Lunasporangiospora</taxon>
    </lineage>
</organism>
<dbReference type="SUPFAM" id="SSF55486">
    <property type="entry name" value="Metalloproteases ('zincins'), catalytic domain"/>
    <property type="match status" value="1"/>
</dbReference>
<dbReference type="Pfam" id="PF13688">
    <property type="entry name" value="Reprolysin_5"/>
    <property type="match status" value="1"/>
</dbReference>
<dbReference type="InterPro" id="IPR024079">
    <property type="entry name" value="MetalloPept_cat_dom_sf"/>
</dbReference>
<dbReference type="Proteomes" id="UP000780801">
    <property type="component" value="Unassembled WGS sequence"/>
</dbReference>
<evidence type="ECO:0000313" key="9">
    <source>
        <dbReference type="EMBL" id="KAF9582117.1"/>
    </source>
</evidence>
<dbReference type="Pfam" id="PF00200">
    <property type="entry name" value="Disintegrin"/>
    <property type="match status" value="1"/>
</dbReference>
<feature type="region of interest" description="Disordered" evidence="5">
    <location>
        <begin position="36"/>
        <end position="107"/>
    </location>
</feature>
<accession>A0A9P6KEU3</accession>
<dbReference type="FunFam" id="4.10.70.10:FF:000003">
    <property type="entry name" value="Disintegrin and metalloproteinase domain-containing protein 17"/>
    <property type="match status" value="1"/>
</dbReference>
<dbReference type="AlphaFoldDB" id="A0A9P6KEU3"/>
<evidence type="ECO:0000256" key="5">
    <source>
        <dbReference type="SAM" id="MobiDB-lite"/>
    </source>
</evidence>